<organism evidence="1">
    <name type="scientific">Chromera velia CCMP2878</name>
    <dbReference type="NCBI Taxonomy" id="1169474"/>
    <lineage>
        <taxon>Eukaryota</taxon>
        <taxon>Sar</taxon>
        <taxon>Alveolata</taxon>
        <taxon>Colpodellida</taxon>
        <taxon>Chromeraceae</taxon>
        <taxon>Chromera</taxon>
    </lineage>
</organism>
<dbReference type="Pfam" id="PF02330">
    <property type="entry name" value="MAM33"/>
    <property type="match status" value="1"/>
</dbReference>
<protein>
    <recommendedName>
        <fullName evidence="2">Mitochondrial glycoprotein domain-containing protein</fullName>
    </recommendedName>
</protein>
<evidence type="ECO:0000313" key="1">
    <source>
        <dbReference type="EMBL" id="CEM40755.1"/>
    </source>
</evidence>
<dbReference type="EMBL" id="CDMZ01002095">
    <property type="protein sequence ID" value="CEM40755.1"/>
    <property type="molecule type" value="Genomic_DNA"/>
</dbReference>
<dbReference type="PhylomeDB" id="A0A0G4H9V2"/>
<dbReference type="GO" id="GO:0005759">
    <property type="term" value="C:mitochondrial matrix"/>
    <property type="evidence" value="ECO:0007669"/>
    <property type="project" value="InterPro"/>
</dbReference>
<dbReference type="VEuPathDB" id="CryptoDB:Cvel_906"/>
<proteinExistence type="predicted"/>
<accession>A0A0G4H9V2</accession>
<name>A0A0G4H9V2_9ALVE</name>
<dbReference type="Gene3D" id="3.10.280.10">
    <property type="entry name" value="Mitochondrial glycoprotein"/>
    <property type="match status" value="1"/>
</dbReference>
<dbReference type="AlphaFoldDB" id="A0A0G4H9V2"/>
<gene>
    <name evidence="1" type="ORF">Cvel_906</name>
</gene>
<dbReference type="InterPro" id="IPR003428">
    <property type="entry name" value="MAM33"/>
</dbReference>
<evidence type="ECO:0008006" key="2">
    <source>
        <dbReference type="Google" id="ProtNLM"/>
    </source>
</evidence>
<dbReference type="SUPFAM" id="SSF54529">
    <property type="entry name" value="Mitochondrial glycoprotein MAM33-like"/>
    <property type="match status" value="1"/>
</dbReference>
<dbReference type="InterPro" id="IPR036561">
    <property type="entry name" value="MAM33_sf"/>
</dbReference>
<dbReference type="PANTHER" id="PTHR10826">
    <property type="entry name" value="COMPLEMENT COMPONENT 1"/>
    <property type="match status" value="1"/>
</dbReference>
<sequence length="232" mass="25889">MLSRHCASLVRPASLLRPALVARARQATPARTFCAVAKLRTELAGELQHEQGGYEQPDAIKKFMSSPDWKFEEKPNNVNMTLKRETGNFIVSVDFQLVSPVSDMPEEEGGEEDDYPPETTDFSITVENKTQGGGLILYCSTTPPTGEDGAEPHRFVIGNMRTFSSPEEKEDPAAYNGPEFEDLDEKLQETLDEWLSSLGVDPSLIDFIDAMAVDKEQREYITWLQNLSKLVG</sequence>
<dbReference type="PANTHER" id="PTHR10826:SF1">
    <property type="entry name" value="COMPLEMENT COMPONENT 1 Q SUBCOMPONENT-BINDING PROTEIN, MITOCHONDRIAL"/>
    <property type="match status" value="1"/>
</dbReference>
<reference evidence="1" key="1">
    <citation type="submission" date="2014-11" db="EMBL/GenBank/DDBJ databases">
        <authorList>
            <person name="Otto D Thomas"/>
            <person name="Naeem Raeece"/>
        </authorList>
    </citation>
    <scope>NUCLEOTIDE SEQUENCE</scope>
</reference>